<evidence type="ECO:0000256" key="1">
    <source>
        <dbReference type="SAM" id="Phobius"/>
    </source>
</evidence>
<accession>A0ABS5K3R8</accession>
<keyword evidence="1" id="KW-1133">Transmembrane helix</keyword>
<dbReference type="RefSeq" id="WP_212332049.1">
    <property type="nucleotide sequence ID" value="NZ_JAGVRH010000013.1"/>
</dbReference>
<evidence type="ECO:0000313" key="3">
    <source>
        <dbReference type="Proteomes" id="UP000811481"/>
    </source>
</evidence>
<proteinExistence type="predicted"/>
<comment type="caution">
    <text evidence="2">The sequence shown here is derived from an EMBL/GenBank/DDBJ whole genome shotgun (WGS) entry which is preliminary data.</text>
</comment>
<feature type="transmembrane region" description="Helical" evidence="1">
    <location>
        <begin position="7"/>
        <end position="29"/>
    </location>
</feature>
<keyword evidence="1" id="KW-0472">Membrane</keyword>
<name>A0ABS5K3R8_9MOLU</name>
<sequence length="164" mass="18522">MNKKRKIIVKIWIIVIAIIFLILLFLLGLSLPKLPLFKKQSQNNQDKQTQHQPQTQYIYDTNKVNNIINLMNAFKRLKALKELQYQNQLETKQESYDSIVKLPKPEVNYMPDKTNTNNDELIKGIAITTLGAGAVIIAAVTFPPIFASLGASLGQMAPVMTLLL</sequence>
<keyword evidence="1" id="KW-0812">Transmembrane</keyword>
<protein>
    <submittedName>
        <fullName evidence="2">Uncharacterized protein</fullName>
    </submittedName>
</protein>
<organism evidence="2 3">
    <name type="scientific">'Fragaria x ananassa' phyllody phytoplasma</name>
    <dbReference type="NCBI Taxonomy" id="2358428"/>
    <lineage>
        <taxon>Bacteria</taxon>
        <taxon>Bacillati</taxon>
        <taxon>Mycoplasmatota</taxon>
        <taxon>Mollicutes</taxon>
        <taxon>Acholeplasmatales</taxon>
        <taxon>Acholeplasmataceae</taxon>
        <taxon>Candidatus Phytoplasma</taxon>
        <taxon>16SrXIII (Mexican periwinkle virescence group)</taxon>
    </lineage>
</organism>
<evidence type="ECO:0000313" key="2">
    <source>
        <dbReference type="EMBL" id="MBS2126566.1"/>
    </source>
</evidence>
<dbReference type="Proteomes" id="UP000811481">
    <property type="component" value="Unassembled WGS sequence"/>
</dbReference>
<feature type="transmembrane region" description="Helical" evidence="1">
    <location>
        <begin position="121"/>
        <end position="146"/>
    </location>
</feature>
<keyword evidence="3" id="KW-1185">Reference proteome</keyword>
<dbReference type="EMBL" id="JAGVRH010000013">
    <property type="protein sequence ID" value="MBS2126566.1"/>
    <property type="molecule type" value="Genomic_DNA"/>
</dbReference>
<reference evidence="2" key="1">
    <citation type="submission" date="2021-04" db="EMBL/GenBank/DDBJ databases">
        <title>Draft genome sequence of StrPh-CL8, a phytoplasma strain causing strawberry phyllody in Chile.</title>
        <authorList>
            <person name="Cui W."/>
            <person name="Zamorano A."/>
            <person name="Fiore N."/>
        </authorList>
    </citation>
    <scope>NUCLEOTIDE SEQUENCE [LARGE SCALE GENOMIC DNA]</scope>
    <source>
        <strain evidence="2">StrPh-Cl</strain>
    </source>
</reference>
<gene>
    <name evidence="2" type="ORF">J8J04_02615</name>
</gene>